<evidence type="ECO:0000256" key="4">
    <source>
        <dbReference type="ARBA" id="ARBA00022670"/>
    </source>
</evidence>
<feature type="domain" description="PDZ" evidence="12">
    <location>
        <begin position="201"/>
        <end position="281"/>
    </location>
</feature>
<protein>
    <recommendedName>
        <fullName evidence="11">Zinc metalloprotease</fullName>
        <ecNumber evidence="11">3.4.24.-</ecNumber>
    </recommendedName>
</protein>
<keyword evidence="6 11" id="KW-0378">Hydrolase</keyword>
<dbReference type="InterPro" id="IPR008915">
    <property type="entry name" value="Peptidase_M50"/>
</dbReference>
<feature type="transmembrane region" description="Helical" evidence="11">
    <location>
        <begin position="6"/>
        <end position="27"/>
    </location>
</feature>
<keyword evidence="10 11" id="KW-0472">Membrane</keyword>
<comment type="cofactor">
    <cofactor evidence="1 11">
        <name>Zn(2+)</name>
        <dbReference type="ChEBI" id="CHEBI:29105"/>
    </cofactor>
</comment>
<evidence type="ECO:0000256" key="9">
    <source>
        <dbReference type="ARBA" id="ARBA00023049"/>
    </source>
</evidence>
<name>A0A098S2L8_9BACT</name>
<dbReference type="Pfam" id="PF17820">
    <property type="entry name" value="PDZ_6"/>
    <property type="match status" value="1"/>
</dbReference>
<dbReference type="GO" id="GO:0004222">
    <property type="term" value="F:metalloendopeptidase activity"/>
    <property type="evidence" value="ECO:0007669"/>
    <property type="project" value="InterPro"/>
</dbReference>
<keyword evidence="7 11" id="KW-0862">Zinc</keyword>
<dbReference type="OrthoDB" id="9782003at2"/>
<dbReference type="NCBIfam" id="TIGR00054">
    <property type="entry name" value="RIP metalloprotease RseP"/>
    <property type="match status" value="1"/>
</dbReference>
<evidence type="ECO:0000256" key="8">
    <source>
        <dbReference type="ARBA" id="ARBA00022989"/>
    </source>
</evidence>
<dbReference type="GO" id="GO:0016020">
    <property type="term" value="C:membrane"/>
    <property type="evidence" value="ECO:0007669"/>
    <property type="project" value="UniProtKB-SubCell"/>
</dbReference>
<proteinExistence type="inferred from homology"/>
<evidence type="ECO:0000256" key="5">
    <source>
        <dbReference type="ARBA" id="ARBA00022692"/>
    </source>
</evidence>
<feature type="transmembrane region" description="Helical" evidence="11">
    <location>
        <begin position="372"/>
        <end position="404"/>
    </location>
</feature>
<keyword evidence="8 11" id="KW-1133">Transmembrane helix</keyword>
<accession>A0A098S2L8</accession>
<evidence type="ECO:0000256" key="2">
    <source>
        <dbReference type="ARBA" id="ARBA00004141"/>
    </source>
</evidence>
<dbReference type="Gene3D" id="2.30.42.10">
    <property type="match status" value="2"/>
</dbReference>
<gene>
    <name evidence="13" type="ORF">IX84_23245</name>
</gene>
<dbReference type="EMBL" id="JPOS01000082">
    <property type="protein sequence ID" value="KGE86058.1"/>
    <property type="molecule type" value="Genomic_DNA"/>
</dbReference>
<dbReference type="InterPro" id="IPR036034">
    <property type="entry name" value="PDZ_sf"/>
</dbReference>
<dbReference type="PANTHER" id="PTHR42837:SF2">
    <property type="entry name" value="MEMBRANE METALLOPROTEASE ARASP2, CHLOROPLASTIC-RELATED"/>
    <property type="match status" value="1"/>
</dbReference>
<evidence type="ECO:0000256" key="6">
    <source>
        <dbReference type="ARBA" id="ARBA00022801"/>
    </source>
</evidence>
<keyword evidence="5 11" id="KW-0812">Transmembrane</keyword>
<evidence type="ECO:0000256" key="3">
    <source>
        <dbReference type="ARBA" id="ARBA00007931"/>
    </source>
</evidence>
<evidence type="ECO:0000259" key="12">
    <source>
        <dbReference type="SMART" id="SM00228"/>
    </source>
</evidence>
<reference evidence="13 14" key="1">
    <citation type="journal article" date="2014" name="Int. J. Syst. Evol. Microbiol.">
        <title>Phaeodactylibacter xiamenensis gen. nov., sp. nov., a member of the family Saprospiraceae isolated from the marine alga Phaeodactylum tricornutum.</title>
        <authorList>
            <person name="Chen Z.Jr."/>
            <person name="Lei X."/>
            <person name="Lai Q."/>
            <person name="Li Y."/>
            <person name="Zhang B."/>
            <person name="Zhang J."/>
            <person name="Zhang H."/>
            <person name="Yang L."/>
            <person name="Zheng W."/>
            <person name="Tian Y."/>
            <person name="Yu Z."/>
            <person name="Xu H.Jr."/>
            <person name="Zheng T."/>
        </authorList>
    </citation>
    <scope>NUCLEOTIDE SEQUENCE [LARGE SCALE GENOMIC DNA]</scope>
    <source>
        <strain evidence="13 14">KD52</strain>
    </source>
</reference>
<keyword evidence="11" id="KW-0479">Metal-binding</keyword>
<dbReference type="CDD" id="cd06163">
    <property type="entry name" value="S2P-M50_PDZ_RseP-like"/>
    <property type="match status" value="1"/>
</dbReference>
<organism evidence="13 14">
    <name type="scientific">Phaeodactylibacter xiamenensis</name>
    <dbReference type="NCBI Taxonomy" id="1524460"/>
    <lineage>
        <taxon>Bacteria</taxon>
        <taxon>Pseudomonadati</taxon>
        <taxon>Bacteroidota</taxon>
        <taxon>Saprospiria</taxon>
        <taxon>Saprospirales</taxon>
        <taxon>Haliscomenobacteraceae</taxon>
        <taxon>Phaeodactylibacter</taxon>
    </lineage>
</organism>
<dbReference type="SUPFAM" id="SSF50156">
    <property type="entry name" value="PDZ domain-like"/>
    <property type="match status" value="2"/>
</dbReference>
<dbReference type="SMART" id="SM00228">
    <property type="entry name" value="PDZ"/>
    <property type="match status" value="1"/>
</dbReference>
<evidence type="ECO:0000313" key="14">
    <source>
        <dbReference type="Proteomes" id="UP000029736"/>
    </source>
</evidence>
<comment type="subcellular location">
    <subcellularLocation>
        <location evidence="2">Membrane</location>
        <topology evidence="2">Multi-pass membrane protein</topology>
    </subcellularLocation>
</comment>
<keyword evidence="14" id="KW-1185">Reference proteome</keyword>
<dbReference type="GO" id="GO:0006508">
    <property type="term" value="P:proteolysis"/>
    <property type="evidence" value="ECO:0007669"/>
    <property type="project" value="UniProtKB-KW"/>
</dbReference>
<dbReference type="InterPro" id="IPR001478">
    <property type="entry name" value="PDZ"/>
</dbReference>
<evidence type="ECO:0000256" key="1">
    <source>
        <dbReference type="ARBA" id="ARBA00001947"/>
    </source>
</evidence>
<evidence type="ECO:0000256" key="10">
    <source>
        <dbReference type="ARBA" id="ARBA00023136"/>
    </source>
</evidence>
<evidence type="ECO:0000256" key="7">
    <source>
        <dbReference type="ARBA" id="ARBA00022833"/>
    </source>
</evidence>
<dbReference type="EC" id="3.4.24.-" evidence="11"/>
<dbReference type="GO" id="GO:0046872">
    <property type="term" value="F:metal ion binding"/>
    <property type="evidence" value="ECO:0007669"/>
    <property type="project" value="UniProtKB-KW"/>
</dbReference>
<feature type="transmembrane region" description="Helical" evidence="11">
    <location>
        <begin position="103"/>
        <end position="128"/>
    </location>
</feature>
<dbReference type="STRING" id="1524460.IX84_23245"/>
<keyword evidence="9 11" id="KW-0482">Metalloprotease</keyword>
<dbReference type="PANTHER" id="PTHR42837">
    <property type="entry name" value="REGULATOR OF SIGMA-E PROTEASE RSEP"/>
    <property type="match status" value="1"/>
</dbReference>
<comment type="similarity">
    <text evidence="3 11">Belongs to the peptidase M50B family.</text>
</comment>
<dbReference type="Proteomes" id="UP000029736">
    <property type="component" value="Unassembled WGS sequence"/>
</dbReference>
<dbReference type="Pfam" id="PF02163">
    <property type="entry name" value="Peptidase_M50"/>
    <property type="match status" value="1"/>
</dbReference>
<keyword evidence="4 13" id="KW-0645">Protease</keyword>
<evidence type="ECO:0000313" key="13">
    <source>
        <dbReference type="EMBL" id="KGE86058.1"/>
    </source>
</evidence>
<dbReference type="InterPro" id="IPR041489">
    <property type="entry name" value="PDZ_6"/>
</dbReference>
<evidence type="ECO:0000256" key="11">
    <source>
        <dbReference type="RuleBase" id="RU362031"/>
    </source>
</evidence>
<dbReference type="AlphaFoldDB" id="A0A098S2L8"/>
<comment type="caution">
    <text evidence="13">The sequence shown here is derived from an EMBL/GenBank/DDBJ whole genome shotgun (WGS) entry which is preliminary data.</text>
</comment>
<feature type="transmembrane region" description="Helical" evidence="11">
    <location>
        <begin position="416"/>
        <end position="435"/>
    </location>
</feature>
<dbReference type="InterPro" id="IPR004387">
    <property type="entry name" value="Pept_M50_Zn"/>
</dbReference>
<sequence length="446" mass="50620">MDYLIMGGQLMLSLSILIVLHELGHFLPARLFGTRVEKFYLFFDPWFELYKKQIGETEYGIGWLPLGGYVKISGMIDESFDTEQMSEEPQPWEFRSKPAWQRLIIMLGGVTVNFILGFLLYGFVLWVYGQEYLPNENLEYGIQVDSLGQEMGLRDGDHILSIAGKPYEQFNDRLVVREIIINNADKITVEREGREVEVPIDPKYVTLLSSYEYKNKALFYPRMPFKIKDIMEDGPAEKAGIKPEDQIIGLDGQPTPWFIDFARAIRGKDGVEVDLTVLRNTSDTLQLSLTTTENGMIGVERVLAGELFGTKRKEYSFAQAMPAGVQKGWTFLGDQVKAFGQMFRGRIKASESLGGFGTIGSMFGNEWLWERFWTMTAVLSLILAFMNLLPIPALDGGHVMFLLYEMITGRKPSDKFLERATIVGFVIVIGLVLYANGLDIIRSFFS</sequence>
<dbReference type="RefSeq" id="WP_044226041.1">
    <property type="nucleotide sequence ID" value="NZ_CAKZLC010000369.1"/>
</dbReference>